<dbReference type="Gene3D" id="3.40.50.1110">
    <property type="entry name" value="SGNH hydrolase"/>
    <property type="match status" value="1"/>
</dbReference>
<dbReference type="EMBL" id="CP101751">
    <property type="protein sequence ID" value="UUC45101.1"/>
    <property type="molecule type" value="Genomic_DNA"/>
</dbReference>
<protein>
    <recommendedName>
        <fullName evidence="3">SGNH/GDSL hydrolase family protein</fullName>
    </recommendedName>
</protein>
<proteinExistence type="predicted"/>
<name>A0ABY5IS38_9FLAO</name>
<evidence type="ECO:0008006" key="3">
    <source>
        <dbReference type="Google" id="ProtNLM"/>
    </source>
</evidence>
<accession>A0ABY5IS38</accession>
<evidence type="ECO:0000313" key="1">
    <source>
        <dbReference type="EMBL" id="UUC45101.1"/>
    </source>
</evidence>
<dbReference type="Proteomes" id="UP001059844">
    <property type="component" value="Chromosome"/>
</dbReference>
<sequence>MKKFGKRLVLLVAILITLLFLCDFVYTQVYLHSHPRNKLQYILKTEKRHFDVVFLGSSRVANHIDTRLFDSLSGKRTINLGVEGAGLNDNLLELKLLLANQNHVSNLFLQLDANFESTNPSNISIAEAMPYTDNEIIIQHIKKYFKNERELLYIPFYRYALNDPKIGLRELFFSLINKKPSNNLEIGFIPKFGNYIPAIENSLPETIRNSNSVLDEIIAICKAHDVKLVLFTTPYCSKTNTNGYIEKLKIKFPDLLDLSTGYSDTLFYDCGHLNEKGATILTEALYSVTRDKLKKESNR</sequence>
<dbReference type="RefSeq" id="WP_256550791.1">
    <property type="nucleotide sequence ID" value="NZ_CP101751.1"/>
</dbReference>
<evidence type="ECO:0000313" key="2">
    <source>
        <dbReference type="Proteomes" id="UP001059844"/>
    </source>
</evidence>
<dbReference type="InterPro" id="IPR036514">
    <property type="entry name" value="SGNH_hydro_sf"/>
</dbReference>
<dbReference type="SUPFAM" id="SSF52266">
    <property type="entry name" value="SGNH hydrolase"/>
    <property type="match status" value="1"/>
</dbReference>
<keyword evidence="2" id="KW-1185">Reference proteome</keyword>
<gene>
    <name evidence="1" type="ORF">NOX80_15930</name>
</gene>
<reference evidence="1" key="1">
    <citation type="submission" date="2022-07" db="EMBL/GenBank/DDBJ databases">
        <title>Isolation, identification, and degradation of a PFOSA degrading strain from sewage treatment plant.</title>
        <authorList>
            <person name="Zhang L."/>
            <person name="Huo Y."/>
        </authorList>
    </citation>
    <scope>NUCLEOTIDE SEQUENCE</scope>
    <source>
        <strain evidence="1">C1</strain>
    </source>
</reference>
<organism evidence="1 2">
    <name type="scientific">Flavobacterium cerinum</name>
    <dbReference type="NCBI Taxonomy" id="2502784"/>
    <lineage>
        <taxon>Bacteria</taxon>
        <taxon>Pseudomonadati</taxon>
        <taxon>Bacteroidota</taxon>
        <taxon>Flavobacteriia</taxon>
        <taxon>Flavobacteriales</taxon>
        <taxon>Flavobacteriaceae</taxon>
        <taxon>Flavobacterium</taxon>
    </lineage>
</organism>